<evidence type="ECO:0000313" key="4">
    <source>
        <dbReference type="Proteomes" id="UP000887013"/>
    </source>
</evidence>
<evidence type="ECO:0000313" key="2">
    <source>
        <dbReference type="EMBL" id="GFT77754.1"/>
    </source>
</evidence>
<name>A0A8X6R2I2_NEPPI</name>
<dbReference type="EMBL" id="BMAW01071346">
    <property type="protein sequence ID" value="GFT77754.1"/>
    <property type="molecule type" value="Genomic_DNA"/>
</dbReference>
<feature type="non-terminal residue" evidence="3">
    <location>
        <position position="1"/>
    </location>
</feature>
<protein>
    <submittedName>
        <fullName evidence="3">Uncharacterized protein</fullName>
    </submittedName>
</protein>
<dbReference type="Proteomes" id="UP000887013">
    <property type="component" value="Unassembled WGS sequence"/>
</dbReference>
<accession>A0A8X6R2I2</accession>
<evidence type="ECO:0000313" key="3">
    <source>
        <dbReference type="EMBL" id="GFU51295.1"/>
    </source>
</evidence>
<dbReference type="EMBL" id="BMAW01038191">
    <property type="protein sequence ID" value="GFU51295.1"/>
    <property type="molecule type" value="Genomic_DNA"/>
</dbReference>
<keyword evidence="4" id="KW-1185">Reference proteome</keyword>
<dbReference type="EMBL" id="BMAW01106997">
    <property type="protein sequence ID" value="GFT27058.1"/>
    <property type="molecule type" value="Genomic_DNA"/>
</dbReference>
<gene>
    <name evidence="1" type="ORF">NPIL_100531</name>
    <name evidence="2" type="ORF">NPIL_614951</name>
    <name evidence="3" type="ORF">NPIL_636641</name>
</gene>
<comment type="caution">
    <text evidence="3">The sequence shown here is derived from an EMBL/GenBank/DDBJ whole genome shotgun (WGS) entry which is preliminary data.</text>
</comment>
<evidence type="ECO:0000313" key="1">
    <source>
        <dbReference type="EMBL" id="GFT27058.1"/>
    </source>
</evidence>
<proteinExistence type="predicted"/>
<reference evidence="3" key="1">
    <citation type="submission" date="2020-08" db="EMBL/GenBank/DDBJ databases">
        <title>Multicomponent nature underlies the extraordinary mechanical properties of spider dragline silk.</title>
        <authorList>
            <person name="Kono N."/>
            <person name="Nakamura H."/>
            <person name="Mori M."/>
            <person name="Yoshida Y."/>
            <person name="Ohtoshi R."/>
            <person name="Malay A.D."/>
            <person name="Moran D.A.P."/>
            <person name="Tomita M."/>
            <person name="Numata K."/>
            <person name="Arakawa K."/>
        </authorList>
    </citation>
    <scope>NUCLEOTIDE SEQUENCE</scope>
</reference>
<organism evidence="3 4">
    <name type="scientific">Nephila pilipes</name>
    <name type="common">Giant wood spider</name>
    <name type="synonym">Nephila maculata</name>
    <dbReference type="NCBI Taxonomy" id="299642"/>
    <lineage>
        <taxon>Eukaryota</taxon>
        <taxon>Metazoa</taxon>
        <taxon>Ecdysozoa</taxon>
        <taxon>Arthropoda</taxon>
        <taxon>Chelicerata</taxon>
        <taxon>Arachnida</taxon>
        <taxon>Araneae</taxon>
        <taxon>Araneomorphae</taxon>
        <taxon>Entelegynae</taxon>
        <taxon>Araneoidea</taxon>
        <taxon>Nephilidae</taxon>
        <taxon>Nephila</taxon>
    </lineage>
</organism>
<dbReference type="AlphaFoldDB" id="A0A8X6R2I2"/>
<sequence>GDTPIIMTNSIKVIREALKRRVIIKVEIKNYARVRQTDHFGRLHRSFIGF</sequence>